<proteinExistence type="predicted"/>
<dbReference type="InterPro" id="IPR009959">
    <property type="entry name" value="Cyclase_SnoaL-like"/>
</dbReference>
<organism evidence="1 2">
    <name type="scientific">Bipolaris victoriae (strain FI3)</name>
    <name type="common">Victoria blight of oats agent</name>
    <name type="synonym">Cochliobolus victoriae</name>
    <dbReference type="NCBI Taxonomy" id="930091"/>
    <lineage>
        <taxon>Eukaryota</taxon>
        <taxon>Fungi</taxon>
        <taxon>Dikarya</taxon>
        <taxon>Ascomycota</taxon>
        <taxon>Pezizomycotina</taxon>
        <taxon>Dothideomycetes</taxon>
        <taxon>Pleosporomycetidae</taxon>
        <taxon>Pleosporales</taxon>
        <taxon>Pleosporineae</taxon>
        <taxon>Pleosporaceae</taxon>
        <taxon>Bipolaris</taxon>
    </lineage>
</organism>
<accession>W7EC30</accession>
<dbReference type="GeneID" id="26257309"/>
<sequence>MSHLRKGWRKCAAREAKDWCLDLPPLQKRAEEGFSVVQICFETRKKCAGCEFSNGVELISAGSTLDIKALVSYGGGKFTTIGSTPLPPQLIHIAGLPDTRRRESCSLKEYAWVLPSDENYHKQSAGIAHTRSLTFLKPLLGGPFFNLGAVWEEHTKFKFGERDAAKPMATMVDQPYVNHIPTMTGGVGQERLTAFYTHHVVFSNPPDTALSLVSRTVGIDRVIDEFIFTLTHTHTHTHQRRLLPEYVPFPYETEGETKPEGKRYVVKLPVVGMEGSRKLVDESCEENNTVMGGRWRVVDDV</sequence>
<dbReference type="InterPro" id="IPR032710">
    <property type="entry name" value="NTF2-like_dom_sf"/>
</dbReference>
<evidence type="ECO:0000313" key="2">
    <source>
        <dbReference type="Proteomes" id="UP000054337"/>
    </source>
</evidence>
<reference evidence="1 2" key="1">
    <citation type="journal article" date="2013" name="PLoS Genet.">
        <title>Comparative genome structure, secondary metabolite, and effector coding capacity across Cochliobolus pathogens.</title>
        <authorList>
            <person name="Condon B.J."/>
            <person name="Leng Y."/>
            <person name="Wu D."/>
            <person name="Bushley K.E."/>
            <person name="Ohm R.A."/>
            <person name="Otillar R."/>
            <person name="Martin J."/>
            <person name="Schackwitz W."/>
            <person name="Grimwood J."/>
            <person name="MohdZainudin N."/>
            <person name="Xue C."/>
            <person name="Wang R."/>
            <person name="Manning V.A."/>
            <person name="Dhillon B."/>
            <person name="Tu Z.J."/>
            <person name="Steffenson B.J."/>
            <person name="Salamov A."/>
            <person name="Sun H."/>
            <person name="Lowry S."/>
            <person name="LaButti K."/>
            <person name="Han J."/>
            <person name="Copeland A."/>
            <person name="Lindquist E."/>
            <person name="Barry K."/>
            <person name="Schmutz J."/>
            <person name="Baker S.E."/>
            <person name="Ciuffetti L.M."/>
            <person name="Grigoriev I.V."/>
            <person name="Zhong S."/>
            <person name="Turgeon B.G."/>
        </authorList>
    </citation>
    <scope>NUCLEOTIDE SEQUENCE [LARGE SCALE GENOMIC DNA]</scope>
    <source>
        <strain evidence="1 2">FI3</strain>
    </source>
</reference>
<evidence type="ECO:0000313" key="1">
    <source>
        <dbReference type="EMBL" id="EUN21717.1"/>
    </source>
</evidence>
<gene>
    <name evidence="1" type="ORF">COCVIDRAFT_42378</name>
</gene>
<dbReference type="PANTHER" id="PTHR38436">
    <property type="entry name" value="POLYKETIDE CYCLASE SNOAL-LIKE DOMAIN"/>
    <property type="match status" value="1"/>
</dbReference>
<dbReference type="PANTHER" id="PTHR38436:SF3">
    <property type="entry name" value="CARBOXYMETHYLENEBUTENOLIDASE-RELATED"/>
    <property type="match status" value="1"/>
</dbReference>
<dbReference type="SUPFAM" id="SSF54427">
    <property type="entry name" value="NTF2-like"/>
    <property type="match status" value="1"/>
</dbReference>
<protein>
    <submittedName>
        <fullName evidence="1">Uncharacterized protein</fullName>
    </submittedName>
</protein>
<dbReference type="AlphaFoldDB" id="W7EC30"/>
<dbReference type="GO" id="GO:0030638">
    <property type="term" value="P:polyketide metabolic process"/>
    <property type="evidence" value="ECO:0007669"/>
    <property type="project" value="InterPro"/>
</dbReference>
<dbReference type="RefSeq" id="XP_014551293.1">
    <property type="nucleotide sequence ID" value="XM_014695807.1"/>
</dbReference>
<dbReference type="EMBL" id="KI968836">
    <property type="protein sequence ID" value="EUN21717.1"/>
    <property type="molecule type" value="Genomic_DNA"/>
</dbReference>
<dbReference type="Proteomes" id="UP000054337">
    <property type="component" value="Unassembled WGS sequence"/>
</dbReference>
<dbReference type="HOGENOM" id="CLU_032662_0_0_1"/>
<name>W7EC30_BIPV3</name>
<keyword evidence="2" id="KW-1185">Reference proteome</keyword>
<dbReference type="Gene3D" id="3.10.450.50">
    <property type="match status" value="1"/>
</dbReference>